<evidence type="ECO:0000256" key="3">
    <source>
        <dbReference type="ARBA" id="ARBA00022900"/>
    </source>
</evidence>
<comment type="caution">
    <text evidence="7">The sequence shown here is derived from an EMBL/GenBank/DDBJ whole genome shotgun (WGS) entry which is preliminary data.</text>
</comment>
<dbReference type="PANTHER" id="PTHR11461:SF211">
    <property type="entry name" value="GH10112P-RELATED"/>
    <property type="match status" value="1"/>
</dbReference>
<gene>
    <name evidence="7" type="ORF">BDFB_008096</name>
</gene>
<keyword evidence="3" id="KW-0722">Serine protease inhibitor</keyword>
<evidence type="ECO:0000313" key="7">
    <source>
        <dbReference type="EMBL" id="RZC36590.1"/>
    </source>
</evidence>
<dbReference type="GO" id="GO:0005615">
    <property type="term" value="C:extracellular space"/>
    <property type="evidence" value="ECO:0007669"/>
    <property type="project" value="InterPro"/>
</dbReference>
<comment type="similarity">
    <text evidence="1 4">Belongs to the serpin family.</text>
</comment>
<evidence type="ECO:0000259" key="6">
    <source>
        <dbReference type="SMART" id="SM00093"/>
    </source>
</evidence>
<dbReference type="InterPro" id="IPR023796">
    <property type="entry name" value="Serpin_dom"/>
</dbReference>
<dbReference type="InterPro" id="IPR000215">
    <property type="entry name" value="Serpin_fam"/>
</dbReference>
<evidence type="ECO:0000256" key="1">
    <source>
        <dbReference type="ARBA" id="ARBA00009500"/>
    </source>
</evidence>
<evidence type="ECO:0000256" key="5">
    <source>
        <dbReference type="SAM" id="SignalP"/>
    </source>
</evidence>
<feature type="signal peptide" evidence="5">
    <location>
        <begin position="1"/>
        <end position="28"/>
    </location>
</feature>
<dbReference type="OrthoDB" id="9518664at2759"/>
<reference evidence="7 8" key="1">
    <citation type="submission" date="2017-03" db="EMBL/GenBank/DDBJ databases">
        <title>Genome of the blue death feigning beetle - Asbolus verrucosus.</title>
        <authorList>
            <person name="Rider S.D."/>
        </authorList>
    </citation>
    <scope>NUCLEOTIDE SEQUENCE [LARGE SCALE GENOMIC DNA]</scope>
    <source>
        <strain evidence="7">Butters</strain>
        <tissue evidence="7">Head and leg muscle</tissue>
    </source>
</reference>
<feature type="domain" description="Serpin" evidence="6">
    <location>
        <begin position="293"/>
        <end position="645"/>
    </location>
</feature>
<evidence type="ECO:0000256" key="2">
    <source>
        <dbReference type="ARBA" id="ARBA00022690"/>
    </source>
</evidence>
<feature type="domain" description="Serpin" evidence="6">
    <location>
        <begin position="5"/>
        <end position="292"/>
    </location>
</feature>
<dbReference type="EMBL" id="QDEB01060495">
    <property type="protein sequence ID" value="RZC36590.1"/>
    <property type="molecule type" value="Genomic_DNA"/>
</dbReference>
<keyword evidence="8" id="KW-1185">Reference proteome</keyword>
<evidence type="ECO:0000313" key="8">
    <source>
        <dbReference type="Proteomes" id="UP000292052"/>
    </source>
</evidence>
<dbReference type="Gene3D" id="2.30.39.10">
    <property type="entry name" value="Alpha-1-antitrypsin, domain 1"/>
    <property type="match status" value="2"/>
</dbReference>
<dbReference type="Pfam" id="PF00079">
    <property type="entry name" value="Serpin"/>
    <property type="match status" value="2"/>
</dbReference>
<name>A0A482VV16_ASBVE</name>
<sequence length="647" mass="72701">MCSGQSVSTQRTMRSALVLLLNVALASSSDFRDFGLGNNLFAVSLYKRNQAAATMNGWVAAQTGNRIYDLIDPNILTDRTRAVLINALYFQANWTSPFEAHMTRKQNFYRTAADVVQVDMMRDPHTHTNYYRESPQLDAKFLEMPFEGGDGSMTIVLPNDKEGLAALESRIPLVLSEPSGSREVVSVAVPKFRIEAKLDLRGILRNLGIRKAFKDNEADFSGISGNKGDLAISRVIQRTYVDVNEEGVEAAAATYIDYVIPLSGHVPNFPVKEFIVDRPFIFFIKVKGLIIFEVSEIGKNNFLVSPLSAEIALALTQSGCKGATAEEIQNALHLSNDTAKVESSIKNFLPKMKGDTLYTFRIITKMYVKKNFLIKKNFKRLATEVYGAHSENVDFGKNVESARTINRWVGKQTEHKIENLVDPDDLNDQTALVLINALYFKAEWKLAFYDFNTKRENFYTMTGEVIQTEIMHKDGEIFDYYECVELNAKFLKLKFAGGRAAMVIALPNERDGLTILENNVERVFSAHAFKPERIGVALPKFKIESRINMRNILDNLGIKKLFIEGQADFGGISDEADNLVLSKIVQQVYIDVNEHGVEAAAATSVDWMMRCPSDSADMQFIVDHPFIFYIQVEDVIVFAGKMTQPNR</sequence>
<organism evidence="7 8">
    <name type="scientific">Asbolus verrucosus</name>
    <name type="common">Desert ironclad beetle</name>
    <dbReference type="NCBI Taxonomy" id="1661398"/>
    <lineage>
        <taxon>Eukaryota</taxon>
        <taxon>Metazoa</taxon>
        <taxon>Ecdysozoa</taxon>
        <taxon>Arthropoda</taxon>
        <taxon>Hexapoda</taxon>
        <taxon>Insecta</taxon>
        <taxon>Pterygota</taxon>
        <taxon>Neoptera</taxon>
        <taxon>Endopterygota</taxon>
        <taxon>Coleoptera</taxon>
        <taxon>Polyphaga</taxon>
        <taxon>Cucujiformia</taxon>
        <taxon>Tenebrionidae</taxon>
        <taxon>Pimeliinae</taxon>
        <taxon>Asbolus</taxon>
    </lineage>
</organism>
<protein>
    <submittedName>
        <fullName evidence="7">Serpin domain containing protein</fullName>
    </submittedName>
</protein>
<dbReference type="SUPFAM" id="SSF56574">
    <property type="entry name" value="Serpins"/>
    <property type="match status" value="2"/>
</dbReference>
<dbReference type="CDD" id="cd19955">
    <property type="entry name" value="serpin48-like_insects"/>
    <property type="match status" value="1"/>
</dbReference>
<dbReference type="InterPro" id="IPR023795">
    <property type="entry name" value="Serpin_CS"/>
</dbReference>
<dbReference type="PANTHER" id="PTHR11461">
    <property type="entry name" value="SERINE PROTEASE INHIBITOR, SERPIN"/>
    <property type="match status" value="1"/>
</dbReference>
<dbReference type="InterPro" id="IPR042178">
    <property type="entry name" value="Serpin_sf_1"/>
</dbReference>
<dbReference type="PROSITE" id="PS00284">
    <property type="entry name" value="SERPIN"/>
    <property type="match status" value="1"/>
</dbReference>
<evidence type="ECO:0000256" key="4">
    <source>
        <dbReference type="RuleBase" id="RU000411"/>
    </source>
</evidence>
<dbReference type="GO" id="GO:0004867">
    <property type="term" value="F:serine-type endopeptidase inhibitor activity"/>
    <property type="evidence" value="ECO:0007669"/>
    <property type="project" value="UniProtKB-KW"/>
</dbReference>
<dbReference type="AlphaFoldDB" id="A0A482VV16"/>
<keyword evidence="5" id="KW-0732">Signal</keyword>
<dbReference type="InterPro" id="IPR042185">
    <property type="entry name" value="Serpin_sf_2"/>
</dbReference>
<dbReference type="Proteomes" id="UP000292052">
    <property type="component" value="Unassembled WGS sequence"/>
</dbReference>
<dbReference type="Gene3D" id="3.30.497.10">
    <property type="entry name" value="Antithrombin, subunit I, domain 2"/>
    <property type="match status" value="2"/>
</dbReference>
<feature type="chain" id="PRO_5019712680" evidence="5">
    <location>
        <begin position="29"/>
        <end position="647"/>
    </location>
</feature>
<proteinExistence type="inferred from homology"/>
<dbReference type="SMART" id="SM00093">
    <property type="entry name" value="SERPIN"/>
    <property type="match status" value="2"/>
</dbReference>
<accession>A0A482VV16</accession>
<keyword evidence="2" id="KW-0646">Protease inhibitor</keyword>
<dbReference type="InterPro" id="IPR036186">
    <property type="entry name" value="Serpin_sf"/>
</dbReference>